<dbReference type="KEGG" id="tvd:SG34_006615"/>
<dbReference type="InterPro" id="IPR013424">
    <property type="entry name" value="Ice-binding_C"/>
</dbReference>
<dbReference type="EMBL" id="CP059733">
    <property type="protein sequence ID" value="WDE06584.1"/>
    <property type="molecule type" value="Genomic_DNA"/>
</dbReference>
<evidence type="ECO:0000256" key="1">
    <source>
        <dbReference type="SAM" id="SignalP"/>
    </source>
</evidence>
<keyword evidence="1" id="KW-0732">Signal</keyword>
<organism evidence="3 4">
    <name type="scientific">Thalassomonas viridans</name>
    <dbReference type="NCBI Taxonomy" id="137584"/>
    <lineage>
        <taxon>Bacteria</taxon>
        <taxon>Pseudomonadati</taxon>
        <taxon>Pseudomonadota</taxon>
        <taxon>Gammaproteobacteria</taxon>
        <taxon>Alteromonadales</taxon>
        <taxon>Colwelliaceae</taxon>
        <taxon>Thalassomonas</taxon>
    </lineage>
</organism>
<name>A0AAF0CBE5_9GAMM</name>
<feature type="domain" description="Ice-binding protein C-terminal" evidence="2">
    <location>
        <begin position="157"/>
        <end position="178"/>
    </location>
</feature>
<evidence type="ECO:0000313" key="4">
    <source>
        <dbReference type="Proteomes" id="UP000032352"/>
    </source>
</evidence>
<dbReference type="Proteomes" id="UP000032352">
    <property type="component" value="Chromosome"/>
</dbReference>
<dbReference type="RefSeq" id="WP_044842024.1">
    <property type="nucleotide sequence ID" value="NZ_CP059733.1"/>
</dbReference>
<protein>
    <submittedName>
        <fullName evidence="3">PEP-CTERM sorting domain-containing protein</fullName>
    </submittedName>
</protein>
<accession>A0AAF0CBE5</accession>
<dbReference type="AlphaFoldDB" id="A0AAF0CBE5"/>
<reference evidence="3 4" key="1">
    <citation type="journal article" date="2015" name="Genome Announc.">
        <title>Draft Genome Sequences of Marine Isolates of Thalassomonas viridans and Thalassomonas actiniarum.</title>
        <authorList>
            <person name="Olonade I."/>
            <person name="van Zyl L.J."/>
            <person name="Trindade M."/>
        </authorList>
    </citation>
    <scope>NUCLEOTIDE SEQUENCE [LARGE SCALE GENOMIC DNA]</scope>
    <source>
        <strain evidence="3 4">XOM25</strain>
    </source>
</reference>
<feature type="chain" id="PRO_5042022989" evidence="1">
    <location>
        <begin position="26"/>
        <end position="180"/>
    </location>
</feature>
<dbReference type="Pfam" id="PF07589">
    <property type="entry name" value="PEP-CTERM"/>
    <property type="match status" value="1"/>
</dbReference>
<reference evidence="3 4" key="2">
    <citation type="journal article" date="2022" name="Mar. Drugs">
        <title>Bioassay-Guided Fractionation Leads to the Detection of Cholic Acid Generated by the Rare Thalassomonas sp.</title>
        <authorList>
            <person name="Pheiffer F."/>
            <person name="Schneider Y.K."/>
            <person name="Hansen E.H."/>
            <person name="Andersen J.H."/>
            <person name="Isaksson J."/>
            <person name="Busche T."/>
            <person name="R C."/>
            <person name="Kalinowski J."/>
            <person name="Zyl L.V."/>
            <person name="Trindade M."/>
        </authorList>
    </citation>
    <scope>NUCLEOTIDE SEQUENCE [LARGE SCALE GENOMIC DNA]</scope>
    <source>
        <strain evidence="3 4">XOM25</strain>
    </source>
</reference>
<dbReference type="NCBIfam" id="TIGR02595">
    <property type="entry name" value="PEP_CTERM"/>
    <property type="match status" value="1"/>
</dbReference>
<proteinExistence type="predicted"/>
<feature type="signal peptide" evidence="1">
    <location>
        <begin position="1"/>
        <end position="25"/>
    </location>
</feature>
<evidence type="ECO:0000259" key="2">
    <source>
        <dbReference type="Pfam" id="PF07589"/>
    </source>
</evidence>
<keyword evidence="4" id="KW-1185">Reference proteome</keyword>
<gene>
    <name evidence="3" type="ORF">SG34_006615</name>
</gene>
<sequence length="180" mass="19343">MFNKLFLKALVSISFCFAVLTSANASLITQDILFNDQGTWSSIGEISVDTADADEFGFLGEWDSFNILGFNFWSVEEAAAQGFGNGVFMAVLDLADLAAGIQFLTFDVTESNLSTYAFNGLFDVAPGQYFIDAFNANGIALFGEFKLGDAVVTGAEVPEPQTALLLLMAVAGLMVRRKSL</sequence>
<evidence type="ECO:0000313" key="3">
    <source>
        <dbReference type="EMBL" id="WDE06584.1"/>
    </source>
</evidence>